<reference evidence="3" key="1">
    <citation type="submission" date="2014-11" db="EMBL/GenBank/DDBJ databases">
        <authorList>
            <person name="Otto D Thomas"/>
            <person name="Naeem Raeece"/>
        </authorList>
    </citation>
    <scope>NUCLEOTIDE SEQUENCE</scope>
</reference>
<feature type="domain" description="Protein kinase" evidence="2">
    <location>
        <begin position="1"/>
        <end position="109"/>
    </location>
</feature>
<evidence type="ECO:0000256" key="1">
    <source>
        <dbReference type="SAM" id="MobiDB-lite"/>
    </source>
</evidence>
<dbReference type="VEuPathDB" id="CryptoDB:Cvel_18197"/>
<dbReference type="InterPro" id="IPR011009">
    <property type="entry name" value="Kinase-like_dom_sf"/>
</dbReference>
<dbReference type="GO" id="GO:0005524">
    <property type="term" value="F:ATP binding"/>
    <property type="evidence" value="ECO:0007669"/>
    <property type="project" value="InterPro"/>
</dbReference>
<organism evidence="3">
    <name type="scientific">Chromera velia CCMP2878</name>
    <dbReference type="NCBI Taxonomy" id="1169474"/>
    <lineage>
        <taxon>Eukaryota</taxon>
        <taxon>Sar</taxon>
        <taxon>Alveolata</taxon>
        <taxon>Colpodellida</taxon>
        <taxon>Chromeraceae</taxon>
        <taxon>Chromera</taxon>
    </lineage>
</organism>
<proteinExistence type="predicted"/>
<sequence>MRASVFQCQDYRGHGGPLLSPKETIYVLQGVAAALFFLHTACQIVHLDLAPKQVLLFTEGGAQVTSPSQVALCDFGGTMRVGERAHKALPGRNAPGSPGYRCPAFNRGE</sequence>
<name>A0A0G4FQQ5_9ALVE</name>
<dbReference type="EMBL" id="CDMZ01000543">
    <property type="protein sequence ID" value="CEM16543.1"/>
    <property type="molecule type" value="Genomic_DNA"/>
</dbReference>
<protein>
    <recommendedName>
        <fullName evidence="2">Protein kinase domain-containing protein</fullName>
    </recommendedName>
</protein>
<dbReference type="SUPFAM" id="SSF56112">
    <property type="entry name" value="Protein kinase-like (PK-like)"/>
    <property type="match status" value="1"/>
</dbReference>
<evidence type="ECO:0000313" key="3">
    <source>
        <dbReference type="EMBL" id="CEM16543.1"/>
    </source>
</evidence>
<dbReference type="PROSITE" id="PS50011">
    <property type="entry name" value="PROTEIN_KINASE_DOM"/>
    <property type="match status" value="1"/>
</dbReference>
<gene>
    <name evidence="3" type="ORF">Cvel_18197</name>
</gene>
<dbReference type="InterPro" id="IPR000719">
    <property type="entry name" value="Prot_kinase_dom"/>
</dbReference>
<dbReference type="GO" id="GO:0004672">
    <property type="term" value="F:protein kinase activity"/>
    <property type="evidence" value="ECO:0007669"/>
    <property type="project" value="InterPro"/>
</dbReference>
<dbReference type="Gene3D" id="1.10.510.10">
    <property type="entry name" value="Transferase(Phosphotransferase) domain 1"/>
    <property type="match status" value="1"/>
</dbReference>
<evidence type="ECO:0000259" key="2">
    <source>
        <dbReference type="PROSITE" id="PS50011"/>
    </source>
</evidence>
<dbReference type="AlphaFoldDB" id="A0A0G4FQQ5"/>
<accession>A0A0G4FQQ5</accession>
<feature type="region of interest" description="Disordered" evidence="1">
    <location>
        <begin position="88"/>
        <end position="109"/>
    </location>
</feature>